<protein>
    <submittedName>
        <fullName evidence="1">Uncharacterized protein</fullName>
    </submittedName>
</protein>
<evidence type="ECO:0000313" key="1">
    <source>
        <dbReference type="EMBL" id="QQP34618.1"/>
    </source>
</evidence>
<gene>
    <name evidence="1" type="ORF">FKW44_022566</name>
</gene>
<keyword evidence="2" id="KW-1185">Reference proteome</keyword>
<dbReference type="AlphaFoldDB" id="A0A7T8GMK4"/>
<accession>A0A7T8GMK4</accession>
<dbReference type="Proteomes" id="UP000595437">
    <property type="component" value="Chromosome 17"/>
</dbReference>
<name>A0A7T8GMK4_CALRO</name>
<evidence type="ECO:0000313" key="2">
    <source>
        <dbReference type="Proteomes" id="UP000595437"/>
    </source>
</evidence>
<dbReference type="EMBL" id="CP045906">
    <property type="protein sequence ID" value="QQP34618.1"/>
    <property type="molecule type" value="Genomic_DNA"/>
</dbReference>
<proteinExistence type="predicted"/>
<sequence length="56" mass="6400">MKLWGNNQEKGCLHPLRRIKSTQVSGVSYLQRVDNSVMNNKIAERCFFAGGRLNSF</sequence>
<reference evidence="2" key="1">
    <citation type="submission" date="2021-01" db="EMBL/GenBank/DDBJ databases">
        <title>Caligus Genome Assembly.</title>
        <authorList>
            <person name="Gallardo-Escarate C."/>
        </authorList>
    </citation>
    <scope>NUCLEOTIDE SEQUENCE [LARGE SCALE GENOMIC DNA]</scope>
</reference>
<organism evidence="1 2">
    <name type="scientific">Caligus rogercresseyi</name>
    <name type="common">Sea louse</name>
    <dbReference type="NCBI Taxonomy" id="217165"/>
    <lineage>
        <taxon>Eukaryota</taxon>
        <taxon>Metazoa</taxon>
        <taxon>Ecdysozoa</taxon>
        <taxon>Arthropoda</taxon>
        <taxon>Crustacea</taxon>
        <taxon>Multicrustacea</taxon>
        <taxon>Hexanauplia</taxon>
        <taxon>Copepoda</taxon>
        <taxon>Siphonostomatoida</taxon>
        <taxon>Caligidae</taxon>
        <taxon>Caligus</taxon>
    </lineage>
</organism>